<evidence type="ECO:0000313" key="2">
    <source>
        <dbReference type="EMBL" id="CBS89820.1"/>
    </source>
</evidence>
<reference evidence="3" key="1">
    <citation type="journal article" date="2011" name="PLoS Genet.">
        <title>Azospirillum genomes reveal transition of bacteria from aquatic to terrestrial environments.</title>
        <authorList>
            <person name="Wisniewski-Dye F."/>
            <person name="Borziak K."/>
            <person name="Khalsa-Moyers G."/>
            <person name="Alexandre G."/>
            <person name="Sukharnikov L.O."/>
            <person name="Wuichet K."/>
            <person name="Hurst G.B."/>
            <person name="McDonald W.H."/>
            <person name="Robertson J.S."/>
            <person name="Barbe V."/>
            <person name="Calteau A."/>
            <person name="Rouy Z."/>
            <person name="Mangenot S."/>
            <person name="Prigent-Combaret C."/>
            <person name="Normand P."/>
            <person name="Boyer M."/>
            <person name="Siguier P."/>
            <person name="Dessaux Y."/>
            <person name="Elmerich C."/>
            <person name="Condemine G."/>
            <person name="Krishnen G."/>
            <person name="Kennedy I."/>
            <person name="Paterson A.H."/>
            <person name="Gonzalez V."/>
            <person name="Mavingui P."/>
            <person name="Zhulin I.B."/>
        </authorList>
    </citation>
    <scope>NUCLEOTIDE SEQUENCE [LARGE SCALE GENOMIC DNA]</scope>
    <source>
        <strain evidence="3">4B</strain>
    </source>
</reference>
<organism evidence="2 3">
    <name type="scientific">Azospirillum lipoferum (strain 4B)</name>
    <dbReference type="NCBI Taxonomy" id="862719"/>
    <lineage>
        <taxon>Bacteria</taxon>
        <taxon>Pseudomonadati</taxon>
        <taxon>Pseudomonadota</taxon>
        <taxon>Alphaproteobacteria</taxon>
        <taxon>Rhodospirillales</taxon>
        <taxon>Azospirillaceae</taxon>
        <taxon>Azospirillum</taxon>
    </lineage>
</organism>
<dbReference type="Gene3D" id="1.10.3910.10">
    <property type="entry name" value="SP0561-like"/>
    <property type="match status" value="1"/>
</dbReference>
<dbReference type="PANTHER" id="PTHR39341">
    <property type="entry name" value="BSL7085 PROTEIN"/>
    <property type="match status" value="1"/>
</dbReference>
<dbReference type="OrthoDB" id="5397989at2"/>
<geneLocation type="plasmid" evidence="2 3">
    <name>AZO_p2</name>
</geneLocation>
<gene>
    <name evidence="2" type="ordered locus">AZOLI_p20710</name>
</gene>
<dbReference type="RefSeq" id="WP_014189233.1">
    <property type="nucleotide sequence ID" value="NC_016586.1"/>
</dbReference>
<dbReference type="PANTHER" id="PTHR39341:SF1">
    <property type="entry name" value="DUF1858 DOMAIN-CONTAINING PROTEIN"/>
    <property type="match status" value="1"/>
</dbReference>
<evidence type="ECO:0000259" key="1">
    <source>
        <dbReference type="Pfam" id="PF08984"/>
    </source>
</evidence>
<dbReference type="HOGENOM" id="CLU_180540_3_1_5"/>
<keyword evidence="3" id="KW-1185">Reference proteome</keyword>
<proteinExistence type="predicted"/>
<dbReference type="InterPro" id="IPR038062">
    <property type="entry name" value="ScdA-like_N_sf"/>
</dbReference>
<dbReference type="NCBIfam" id="TIGR03980">
    <property type="entry name" value="prismane_assoc"/>
    <property type="match status" value="1"/>
</dbReference>
<feature type="domain" description="DUF1858" evidence="1">
    <location>
        <begin position="14"/>
        <end position="63"/>
    </location>
</feature>
<dbReference type="InterPro" id="IPR015077">
    <property type="entry name" value="DUF1858"/>
</dbReference>
<dbReference type="AlphaFoldDB" id="G7ZDY0"/>
<dbReference type="KEGG" id="ali:AZOLI_p20710"/>
<dbReference type="InterPro" id="IPR023883">
    <property type="entry name" value="CHP03980_redox-disulphide"/>
</dbReference>
<dbReference type="Pfam" id="PF08984">
    <property type="entry name" value="DUF1858"/>
    <property type="match status" value="1"/>
</dbReference>
<protein>
    <recommendedName>
        <fullName evidence="1">DUF1858 domain-containing protein</fullName>
    </recommendedName>
</protein>
<keyword evidence="2" id="KW-0614">Plasmid</keyword>
<dbReference type="EMBL" id="FQ311870">
    <property type="protein sequence ID" value="CBS89820.1"/>
    <property type="molecule type" value="Genomic_DNA"/>
</dbReference>
<evidence type="ECO:0000313" key="3">
    <source>
        <dbReference type="Proteomes" id="UP000005667"/>
    </source>
</evidence>
<dbReference type="Proteomes" id="UP000005667">
    <property type="component" value="Plasmid AZO_p2"/>
</dbReference>
<sequence length="75" mass="7882">MAVSSSVAKMRIADMTMAELMRDRPAVVPVLLRRGLACPGCAMAPFMTVREAAEAYGLELDALLDDLAAAQLSAG</sequence>
<accession>G7ZDY0</accession>
<dbReference type="SUPFAM" id="SSF140683">
    <property type="entry name" value="SP0561-like"/>
    <property type="match status" value="1"/>
</dbReference>
<name>G7ZDY0_AZOL4</name>